<feature type="transmembrane region" description="Helical" evidence="6">
    <location>
        <begin position="46"/>
        <end position="65"/>
    </location>
</feature>
<feature type="transmembrane region" description="Helical" evidence="6">
    <location>
        <begin position="288"/>
        <end position="306"/>
    </location>
</feature>
<keyword evidence="2" id="KW-1003">Cell membrane</keyword>
<dbReference type="GO" id="GO:0050909">
    <property type="term" value="P:sensory perception of taste"/>
    <property type="evidence" value="ECO:0007669"/>
    <property type="project" value="InterPro"/>
</dbReference>
<keyword evidence="3 6" id="KW-0812">Transmembrane</keyword>
<evidence type="ECO:0000256" key="3">
    <source>
        <dbReference type="ARBA" id="ARBA00022692"/>
    </source>
</evidence>
<comment type="subcellular location">
    <subcellularLocation>
        <location evidence="1">Cell membrane</location>
        <topology evidence="1">Multi-pass membrane protein</topology>
    </subcellularLocation>
</comment>
<accession>A0A8J2KNP1</accession>
<comment type="caution">
    <text evidence="7">The sequence shown here is derived from an EMBL/GenBank/DDBJ whole genome shotgun (WGS) entry which is preliminary data.</text>
</comment>
<dbReference type="InterPro" id="IPR013604">
    <property type="entry name" value="7TM_chemorcpt"/>
</dbReference>
<keyword evidence="8" id="KW-1185">Reference proteome</keyword>
<dbReference type="Pfam" id="PF08395">
    <property type="entry name" value="7tm_7"/>
    <property type="match status" value="1"/>
</dbReference>
<evidence type="ECO:0000256" key="2">
    <source>
        <dbReference type="ARBA" id="ARBA00022475"/>
    </source>
</evidence>
<evidence type="ECO:0000256" key="5">
    <source>
        <dbReference type="ARBA" id="ARBA00023136"/>
    </source>
</evidence>
<dbReference type="AlphaFoldDB" id="A0A8J2KNP1"/>
<feature type="transmembrane region" description="Helical" evidence="6">
    <location>
        <begin position="131"/>
        <end position="157"/>
    </location>
</feature>
<feature type="transmembrane region" description="Helical" evidence="6">
    <location>
        <begin position="210"/>
        <end position="229"/>
    </location>
</feature>
<proteinExistence type="predicted"/>
<reference evidence="7" key="1">
    <citation type="submission" date="2021-06" db="EMBL/GenBank/DDBJ databases">
        <authorList>
            <person name="Hodson N. C."/>
            <person name="Mongue J. A."/>
            <person name="Jaron S. K."/>
        </authorList>
    </citation>
    <scope>NUCLEOTIDE SEQUENCE</scope>
</reference>
<protein>
    <submittedName>
        <fullName evidence="7">Uncharacterized protein</fullName>
    </submittedName>
</protein>
<dbReference type="GO" id="GO:0005886">
    <property type="term" value="C:plasma membrane"/>
    <property type="evidence" value="ECO:0007669"/>
    <property type="project" value="UniProtKB-SubCell"/>
</dbReference>
<dbReference type="OrthoDB" id="10589304at2759"/>
<evidence type="ECO:0000256" key="6">
    <source>
        <dbReference type="SAM" id="Phobius"/>
    </source>
</evidence>
<evidence type="ECO:0000313" key="8">
    <source>
        <dbReference type="Proteomes" id="UP000708208"/>
    </source>
</evidence>
<organism evidence="7 8">
    <name type="scientific">Allacma fusca</name>
    <dbReference type="NCBI Taxonomy" id="39272"/>
    <lineage>
        <taxon>Eukaryota</taxon>
        <taxon>Metazoa</taxon>
        <taxon>Ecdysozoa</taxon>
        <taxon>Arthropoda</taxon>
        <taxon>Hexapoda</taxon>
        <taxon>Collembola</taxon>
        <taxon>Symphypleona</taxon>
        <taxon>Sminthuridae</taxon>
        <taxon>Allacma</taxon>
    </lineage>
</organism>
<evidence type="ECO:0000256" key="1">
    <source>
        <dbReference type="ARBA" id="ARBA00004651"/>
    </source>
</evidence>
<gene>
    <name evidence="7" type="ORF">AFUS01_LOCUS27443</name>
</gene>
<sequence>MIVNAFTRFFIADIYKGTQNAMTLKEYITRKNSNLTTPDVFDEQNLYILLKVIGFAIMMYCMYGARCFIIQFTFFCRVLRNASFIWNERFRNHLMKENPNPDDQTRVRLDMMLLTQDHLILVQLFKMTESLFCVALQWFYAFQVITVTLAMYGFALITGVMSCQKFWGLVEDHNCSETSDRLNDWGNNVELYSFERPNVDPSIRKVGDSLTYLLIFVQSFTTLFIITHAGAAAHEEAMRGWQILRRNSFMTAANVFDRNFVHSLIISFARNNPMQISAGGYFVVNKRLLIEIILATMVYFITLLQFRPGQINMTAMCNGKALDSSLIGDDT</sequence>
<dbReference type="Proteomes" id="UP000708208">
    <property type="component" value="Unassembled WGS sequence"/>
</dbReference>
<evidence type="ECO:0000313" key="7">
    <source>
        <dbReference type="EMBL" id="CAG7816846.1"/>
    </source>
</evidence>
<dbReference type="EMBL" id="CAJVCH010379924">
    <property type="protein sequence ID" value="CAG7816846.1"/>
    <property type="molecule type" value="Genomic_DNA"/>
</dbReference>
<evidence type="ECO:0000256" key="4">
    <source>
        <dbReference type="ARBA" id="ARBA00022989"/>
    </source>
</evidence>
<keyword evidence="5 6" id="KW-0472">Membrane</keyword>
<name>A0A8J2KNP1_9HEXA</name>
<keyword evidence="4 6" id="KW-1133">Transmembrane helix</keyword>